<proteinExistence type="predicted"/>
<dbReference type="Proteomes" id="UP000267821">
    <property type="component" value="Unassembled WGS sequence"/>
</dbReference>
<keyword evidence="3" id="KW-1185">Reference proteome</keyword>
<gene>
    <name evidence="2" type="ORF">L211DRAFT_342849</name>
</gene>
<sequence>MRARNRPSTPCSLRYCLCLLWSPPRRVYTCRWACVCGGICPASFDVGQRTAREYDNADRLRCRQQVSRGTTAAQFPANERSRSRGKIIHPKKSPSSAAVVLDLLSPTQDGDLNGHRCMHCDRGDILFLFHWRFWRG</sequence>
<protein>
    <submittedName>
        <fullName evidence="2">Uncharacterized protein</fullName>
    </submittedName>
</protein>
<dbReference type="EMBL" id="ML121553">
    <property type="protein sequence ID" value="RPB22241.1"/>
    <property type="molecule type" value="Genomic_DNA"/>
</dbReference>
<evidence type="ECO:0000313" key="3">
    <source>
        <dbReference type="Proteomes" id="UP000267821"/>
    </source>
</evidence>
<feature type="region of interest" description="Disordered" evidence="1">
    <location>
        <begin position="73"/>
        <end position="93"/>
    </location>
</feature>
<organism evidence="2 3">
    <name type="scientific">Terfezia boudieri ATCC MYA-4762</name>
    <dbReference type="NCBI Taxonomy" id="1051890"/>
    <lineage>
        <taxon>Eukaryota</taxon>
        <taxon>Fungi</taxon>
        <taxon>Dikarya</taxon>
        <taxon>Ascomycota</taxon>
        <taxon>Pezizomycotina</taxon>
        <taxon>Pezizomycetes</taxon>
        <taxon>Pezizales</taxon>
        <taxon>Pezizaceae</taxon>
        <taxon>Terfezia</taxon>
    </lineage>
</organism>
<dbReference type="InParanoid" id="A0A3N4LNJ2"/>
<evidence type="ECO:0000313" key="2">
    <source>
        <dbReference type="EMBL" id="RPB22241.1"/>
    </source>
</evidence>
<feature type="compositionally biased region" description="Basic residues" evidence="1">
    <location>
        <begin position="83"/>
        <end position="92"/>
    </location>
</feature>
<reference evidence="2 3" key="1">
    <citation type="journal article" date="2018" name="Nat. Ecol. Evol.">
        <title>Pezizomycetes genomes reveal the molecular basis of ectomycorrhizal truffle lifestyle.</title>
        <authorList>
            <person name="Murat C."/>
            <person name="Payen T."/>
            <person name="Noel B."/>
            <person name="Kuo A."/>
            <person name="Morin E."/>
            <person name="Chen J."/>
            <person name="Kohler A."/>
            <person name="Krizsan K."/>
            <person name="Balestrini R."/>
            <person name="Da Silva C."/>
            <person name="Montanini B."/>
            <person name="Hainaut M."/>
            <person name="Levati E."/>
            <person name="Barry K.W."/>
            <person name="Belfiori B."/>
            <person name="Cichocki N."/>
            <person name="Clum A."/>
            <person name="Dockter R.B."/>
            <person name="Fauchery L."/>
            <person name="Guy J."/>
            <person name="Iotti M."/>
            <person name="Le Tacon F."/>
            <person name="Lindquist E.A."/>
            <person name="Lipzen A."/>
            <person name="Malagnac F."/>
            <person name="Mello A."/>
            <person name="Molinier V."/>
            <person name="Miyauchi S."/>
            <person name="Poulain J."/>
            <person name="Riccioni C."/>
            <person name="Rubini A."/>
            <person name="Sitrit Y."/>
            <person name="Splivallo R."/>
            <person name="Traeger S."/>
            <person name="Wang M."/>
            <person name="Zifcakova L."/>
            <person name="Wipf D."/>
            <person name="Zambonelli A."/>
            <person name="Paolocci F."/>
            <person name="Nowrousian M."/>
            <person name="Ottonello S."/>
            <person name="Baldrian P."/>
            <person name="Spatafora J.W."/>
            <person name="Henrissat B."/>
            <person name="Nagy L.G."/>
            <person name="Aury J.M."/>
            <person name="Wincker P."/>
            <person name="Grigoriev I.V."/>
            <person name="Bonfante P."/>
            <person name="Martin F.M."/>
        </authorList>
    </citation>
    <scope>NUCLEOTIDE SEQUENCE [LARGE SCALE GENOMIC DNA]</scope>
    <source>
        <strain evidence="2 3">ATCC MYA-4762</strain>
    </source>
</reference>
<name>A0A3N4LNJ2_9PEZI</name>
<evidence type="ECO:0000256" key="1">
    <source>
        <dbReference type="SAM" id="MobiDB-lite"/>
    </source>
</evidence>
<accession>A0A3N4LNJ2</accession>
<dbReference type="AlphaFoldDB" id="A0A3N4LNJ2"/>